<evidence type="ECO:0000313" key="4">
    <source>
        <dbReference type="Proteomes" id="UP000002296"/>
    </source>
</evidence>
<name>Q4DKF2_TRYCC</name>
<dbReference type="GeneID" id="3546479"/>
<keyword evidence="4" id="KW-1185">Reference proteome</keyword>
<dbReference type="PaxDb" id="353153-Q4DKF2"/>
<keyword evidence="2" id="KW-1133">Transmembrane helix</keyword>
<dbReference type="AlphaFoldDB" id="Q4DKF2"/>
<feature type="non-terminal residue" evidence="3">
    <location>
        <position position="1"/>
    </location>
</feature>
<feature type="transmembrane region" description="Helical" evidence="2">
    <location>
        <begin position="12"/>
        <end position="39"/>
    </location>
</feature>
<sequence length="140" mass="14744">RVMAGKGKPRRTVAVAAGAVATIADTALTVAISLIVAVLDAMKRQGKGVMKTPADAENAKGAMKKRQGGISDDRAVVTTQRRMKRDDAVIAATRIRATTGNYPTERGRGREGVSEGTAGREQPPPTSVVSRTTHIEDGMF</sequence>
<feature type="region of interest" description="Disordered" evidence="1">
    <location>
        <begin position="49"/>
        <end position="73"/>
    </location>
</feature>
<accession>Q4DKF2</accession>
<gene>
    <name evidence="3" type="ORF">Tc00.1047053503697.140</name>
</gene>
<feature type="region of interest" description="Disordered" evidence="1">
    <location>
        <begin position="92"/>
        <end position="140"/>
    </location>
</feature>
<dbReference type="Proteomes" id="UP000002296">
    <property type="component" value="Unassembled WGS sequence"/>
</dbReference>
<dbReference type="KEGG" id="tcr:503697.140"/>
<organism evidence="3 4">
    <name type="scientific">Trypanosoma cruzi (strain CL Brener)</name>
    <dbReference type="NCBI Taxonomy" id="353153"/>
    <lineage>
        <taxon>Eukaryota</taxon>
        <taxon>Discoba</taxon>
        <taxon>Euglenozoa</taxon>
        <taxon>Kinetoplastea</taxon>
        <taxon>Metakinetoplastina</taxon>
        <taxon>Trypanosomatida</taxon>
        <taxon>Trypanosomatidae</taxon>
        <taxon>Trypanosoma</taxon>
        <taxon>Schizotrypanum</taxon>
    </lineage>
</organism>
<keyword evidence="2" id="KW-0812">Transmembrane</keyword>
<dbReference type="EMBL" id="AAHK01000385">
    <property type="protein sequence ID" value="EAN93015.1"/>
    <property type="molecule type" value="Genomic_DNA"/>
</dbReference>
<protein>
    <submittedName>
        <fullName evidence="3">Uncharacterized protein</fullName>
    </submittedName>
</protein>
<dbReference type="RefSeq" id="XP_814866.1">
    <property type="nucleotide sequence ID" value="XM_809773.1"/>
</dbReference>
<keyword evidence="2" id="KW-0472">Membrane</keyword>
<proteinExistence type="predicted"/>
<evidence type="ECO:0000256" key="2">
    <source>
        <dbReference type="SAM" id="Phobius"/>
    </source>
</evidence>
<evidence type="ECO:0000313" key="3">
    <source>
        <dbReference type="EMBL" id="EAN93015.1"/>
    </source>
</evidence>
<comment type="caution">
    <text evidence="3">The sequence shown here is derived from an EMBL/GenBank/DDBJ whole genome shotgun (WGS) entry which is preliminary data.</text>
</comment>
<evidence type="ECO:0000256" key="1">
    <source>
        <dbReference type="SAM" id="MobiDB-lite"/>
    </source>
</evidence>
<dbReference type="InParanoid" id="Q4DKF2"/>
<reference evidence="3 4" key="1">
    <citation type="journal article" date="2005" name="Science">
        <title>The genome sequence of Trypanosoma cruzi, etiologic agent of Chagas disease.</title>
        <authorList>
            <person name="El-Sayed N.M."/>
            <person name="Myler P.J."/>
            <person name="Bartholomeu D.C."/>
            <person name="Nilsson D."/>
            <person name="Aggarwal G."/>
            <person name="Tran A.N."/>
            <person name="Ghedin E."/>
            <person name="Worthey E.A."/>
            <person name="Delcher A.L."/>
            <person name="Blandin G."/>
            <person name="Westenberger S.J."/>
            <person name="Caler E."/>
            <person name="Cerqueira G.C."/>
            <person name="Branche C."/>
            <person name="Haas B."/>
            <person name="Anupama A."/>
            <person name="Arner E."/>
            <person name="Aslund L."/>
            <person name="Attipoe P."/>
            <person name="Bontempi E."/>
            <person name="Bringaud F."/>
            <person name="Burton P."/>
            <person name="Cadag E."/>
            <person name="Campbell D.A."/>
            <person name="Carrington M."/>
            <person name="Crabtree J."/>
            <person name="Darban H."/>
            <person name="da Silveira J.F."/>
            <person name="de Jong P."/>
            <person name="Edwards K."/>
            <person name="Englund P.T."/>
            <person name="Fazelina G."/>
            <person name="Feldblyum T."/>
            <person name="Ferella M."/>
            <person name="Frasch A.C."/>
            <person name="Gull K."/>
            <person name="Horn D."/>
            <person name="Hou L."/>
            <person name="Huang Y."/>
            <person name="Kindlund E."/>
            <person name="Klingbeil M."/>
            <person name="Kluge S."/>
            <person name="Koo H."/>
            <person name="Lacerda D."/>
            <person name="Levin M.J."/>
            <person name="Lorenzi H."/>
            <person name="Louie T."/>
            <person name="Machado C.R."/>
            <person name="McCulloch R."/>
            <person name="McKenna A."/>
            <person name="Mizuno Y."/>
            <person name="Mottram J.C."/>
            <person name="Nelson S."/>
            <person name="Ochaya S."/>
            <person name="Osoegawa K."/>
            <person name="Pai G."/>
            <person name="Parsons M."/>
            <person name="Pentony M."/>
            <person name="Pettersson U."/>
            <person name="Pop M."/>
            <person name="Ramirez J.L."/>
            <person name="Rinta J."/>
            <person name="Robertson L."/>
            <person name="Salzberg S.L."/>
            <person name="Sanchez D.O."/>
            <person name="Seyler A."/>
            <person name="Sharma R."/>
            <person name="Shetty J."/>
            <person name="Simpson A.J."/>
            <person name="Sisk E."/>
            <person name="Tammi M.T."/>
            <person name="Tarleton R."/>
            <person name="Teixeira S."/>
            <person name="Van Aken S."/>
            <person name="Vogt C."/>
            <person name="Ward P.N."/>
            <person name="Wickstead B."/>
            <person name="Wortman J."/>
            <person name="White O."/>
            <person name="Fraser C.M."/>
            <person name="Stuart K.D."/>
            <person name="Andersson B."/>
        </authorList>
    </citation>
    <scope>NUCLEOTIDE SEQUENCE [LARGE SCALE GENOMIC DNA]</scope>
    <source>
        <strain evidence="3 4">CL Brener</strain>
    </source>
</reference>